<keyword evidence="1" id="KW-0812">Transmembrane</keyword>
<feature type="transmembrane region" description="Helical" evidence="1">
    <location>
        <begin position="47"/>
        <end position="70"/>
    </location>
</feature>
<accession>A0ABT9NIH3</accession>
<evidence type="ECO:0000256" key="1">
    <source>
        <dbReference type="SAM" id="Phobius"/>
    </source>
</evidence>
<comment type="caution">
    <text evidence="2">The sequence shown here is derived from an EMBL/GenBank/DDBJ whole genome shotgun (WGS) entry which is preliminary data.</text>
</comment>
<reference evidence="2 3" key="1">
    <citation type="submission" date="2023-07" db="EMBL/GenBank/DDBJ databases">
        <title>Sequencing the genomes of 1000 actinobacteria strains.</title>
        <authorList>
            <person name="Klenk H.-P."/>
        </authorList>
    </citation>
    <scope>NUCLEOTIDE SEQUENCE [LARGE SCALE GENOMIC DNA]</scope>
    <source>
        <strain evidence="2 3">GD13</strain>
    </source>
</reference>
<dbReference type="Proteomes" id="UP001240447">
    <property type="component" value="Unassembled WGS sequence"/>
</dbReference>
<feature type="transmembrane region" description="Helical" evidence="1">
    <location>
        <begin position="76"/>
        <end position="97"/>
    </location>
</feature>
<sequence>MNDEPTTRLPLDDETRAFTTVEDDLREHEQTEHERAEHEQAPRRAHVGYLLSALFFLGVAAFWAVGQMLIVDVDDAALLAAGTLIAVGTLTLVTWWATALRR</sequence>
<name>A0ABT9NIH3_9ACTN</name>
<protein>
    <submittedName>
        <fullName evidence="2">Uncharacterized protein</fullName>
    </submittedName>
</protein>
<proteinExistence type="predicted"/>
<evidence type="ECO:0000313" key="3">
    <source>
        <dbReference type="Proteomes" id="UP001240447"/>
    </source>
</evidence>
<dbReference type="RefSeq" id="WP_068117892.1">
    <property type="nucleotide sequence ID" value="NZ_CCXJ01000111.1"/>
</dbReference>
<keyword evidence="1" id="KW-0472">Membrane</keyword>
<evidence type="ECO:0000313" key="2">
    <source>
        <dbReference type="EMBL" id="MDP9820219.1"/>
    </source>
</evidence>
<keyword evidence="1" id="KW-1133">Transmembrane helix</keyword>
<organism evidence="2 3">
    <name type="scientific">Nocardioides massiliensis</name>
    <dbReference type="NCBI Taxonomy" id="1325935"/>
    <lineage>
        <taxon>Bacteria</taxon>
        <taxon>Bacillati</taxon>
        <taxon>Actinomycetota</taxon>
        <taxon>Actinomycetes</taxon>
        <taxon>Propionibacteriales</taxon>
        <taxon>Nocardioidaceae</taxon>
        <taxon>Nocardioides</taxon>
    </lineage>
</organism>
<gene>
    <name evidence="2" type="ORF">J2S59_000028</name>
</gene>
<dbReference type="EMBL" id="JAUSQM010000001">
    <property type="protein sequence ID" value="MDP9820219.1"/>
    <property type="molecule type" value="Genomic_DNA"/>
</dbReference>
<keyword evidence="3" id="KW-1185">Reference proteome</keyword>